<dbReference type="EMBL" id="JAXCGZ010001923">
    <property type="protein sequence ID" value="KAK7085016.1"/>
    <property type="molecule type" value="Genomic_DNA"/>
</dbReference>
<reference evidence="1 2" key="1">
    <citation type="submission" date="2023-11" db="EMBL/GenBank/DDBJ databases">
        <title>Halocaridina rubra genome assembly.</title>
        <authorList>
            <person name="Smith C."/>
        </authorList>
    </citation>
    <scope>NUCLEOTIDE SEQUENCE [LARGE SCALE GENOMIC DNA]</scope>
    <source>
        <strain evidence="1">EP-1</strain>
        <tissue evidence="1">Whole</tissue>
    </source>
</reference>
<dbReference type="AlphaFoldDB" id="A0AAN8XLK1"/>
<dbReference type="Proteomes" id="UP001381693">
    <property type="component" value="Unassembled WGS sequence"/>
</dbReference>
<gene>
    <name evidence="1" type="ORF">SK128_008555</name>
</gene>
<comment type="caution">
    <text evidence="1">The sequence shown here is derived from an EMBL/GenBank/DDBJ whole genome shotgun (WGS) entry which is preliminary data.</text>
</comment>
<evidence type="ECO:0000313" key="2">
    <source>
        <dbReference type="Proteomes" id="UP001381693"/>
    </source>
</evidence>
<proteinExistence type="predicted"/>
<evidence type="ECO:0000313" key="1">
    <source>
        <dbReference type="EMBL" id="KAK7085016.1"/>
    </source>
</evidence>
<sequence>MKLICIVLNGKTSLKVILLTHHKIFILGKILKIQNFAPDSNEGRMRTETIHISRGYNCEYNSENTCITVGIHLYCCIEGNVS</sequence>
<name>A0AAN8XLK1_HALRR</name>
<accession>A0AAN8XLK1</accession>
<protein>
    <submittedName>
        <fullName evidence="1">Uncharacterized protein</fullName>
    </submittedName>
</protein>
<keyword evidence="2" id="KW-1185">Reference proteome</keyword>
<organism evidence="1 2">
    <name type="scientific">Halocaridina rubra</name>
    <name type="common">Hawaiian red shrimp</name>
    <dbReference type="NCBI Taxonomy" id="373956"/>
    <lineage>
        <taxon>Eukaryota</taxon>
        <taxon>Metazoa</taxon>
        <taxon>Ecdysozoa</taxon>
        <taxon>Arthropoda</taxon>
        <taxon>Crustacea</taxon>
        <taxon>Multicrustacea</taxon>
        <taxon>Malacostraca</taxon>
        <taxon>Eumalacostraca</taxon>
        <taxon>Eucarida</taxon>
        <taxon>Decapoda</taxon>
        <taxon>Pleocyemata</taxon>
        <taxon>Caridea</taxon>
        <taxon>Atyoidea</taxon>
        <taxon>Atyidae</taxon>
        <taxon>Halocaridina</taxon>
    </lineage>
</organism>